<evidence type="ECO:0008006" key="5">
    <source>
        <dbReference type="Google" id="ProtNLM"/>
    </source>
</evidence>
<accession>A0ABV8MMC3</accession>
<dbReference type="InterPro" id="IPR013321">
    <property type="entry name" value="Arc_rbn_hlx_hlx"/>
</dbReference>
<sequence>MAIDQRDDKTQALPGMEIKKAGRPRKYVGDARERARAALRAYRKNQSKLSQETQKAAANGTAIPIGREPFSTTLRSDLKKQLKKLAKQRNCCVNEVLEQVLDDYLNRNGSGKTAQ</sequence>
<evidence type="ECO:0000256" key="1">
    <source>
        <dbReference type="SAM" id="Coils"/>
    </source>
</evidence>
<feature type="coiled-coil region" evidence="1">
    <location>
        <begin position="32"/>
        <end position="95"/>
    </location>
</feature>
<reference evidence="4" key="1">
    <citation type="journal article" date="2019" name="Int. J. Syst. Evol. Microbiol.">
        <title>The Global Catalogue of Microorganisms (GCM) 10K type strain sequencing project: providing services to taxonomists for standard genome sequencing and annotation.</title>
        <authorList>
            <consortium name="The Broad Institute Genomics Platform"/>
            <consortium name="The Broad Institute Genome Sequencing Center for Infectious Disease"/>
            <person name="Wu L."/>
            <person name="Ma J."/>
        </authorList>
    </citation>
    <scope>NUCLEOTIDE SEQUENCE [LARGE SCALE GENOMIC DNA]</scope>
    <source>
        <strain evidence="4">LMG 29894</strain>
    </source>
</reference>
<proteinExistence type="predicted"/>
<feature type="region of interest" description="Disordered" evidence="2">
    <location>
        <begin position="1"/>
        <end position="30"/>
    </location>
</feature>
<name>A0ABV8MMC3_9NEIS</name>
<dbReference type="Gene3D" id="1.10.1220.10">
    <property type="entry name" value="Met repressor-like"/>
    <property type="match status" value="1"/>
</dbReference>
<gene>
    <name evidence="3" type="ORF">ACFOW7_03625</name>
</gene>
<evidence type="ECO:0000256" key="2">
    <source>
        <dbReference type="SAM" id="MobiDB-lite"/>
    </source>
</evidence>
<organism evidence="3 4">
    <name type="scientific">Chitinimonas lacunae</name>
    <dbReference type="NCBI Taxonomy" id="1963018"/>
    <lineage>
        <taxon>Bacteria</taxon>
        <taxon>Pseudomonadati</taxon>
        <taxon>Pseudomonadota</taxon>
        <taxon>Betaproteobacteria</taxon>
        <taxon>Neisseriales</taxon>
        <taxon>Chitinibacteraceae</taxon>
        <taxon>Chitinimonas</taxon>
    </lineage>
</organism>
<dbReference type="EMBL" id="JBHSBU010000001">
    <property type="protein sequence ID" value="MFC4158445.1"/>
    <property type="molecule type" value="Genomic_DNA"/>
</dbReference>
<keyword evidence="4" id="KW-1185">Reference proteome</keyword>
<keyword evidence="1" id="KW-0175">Coiled coil</keyword>
<comment type="caution">
    <text evidence="3">The sequence shown here is derived from an EMBL/GenBank/DDBJ whole genome shotgun (WGS) entry which is preliminary data.</text>
</comment>
<evidence type="ECO:0000313" key="4">
    <source>
        <dbReference type="Proteomes" id="UP001595791"/>
    </source>
</evidence>
<protein>
    <recommendedName>
        <fullName evidence="5">Ribbon-helix-helix protein, CopG family</fullName>
    </recommendedName>
</protein>
<dbReference type="Proteomes" id="UP001595791">
    <property type="component" value="Unassembled WGS sequence"/>
</dbReference>
<dbReference type="RefSeq" id="WP_378161121.1">
    <property type="nucleotide sequence ID" value="NZ_JBHSBU010000001.1"/>
</dbReference>
<feature type="compositionally biased region" description="Basic and acidic residues" evidence="2">
    <location>
        <begin position="1"/>
        <end position="10"/>
    </location>
</feature>
<evidence type="ECO:0000313" key="3">
    <source>
        <dbReference type="EMBL" id="MFC4158445.1"/>
    </source>
</evidence>